<dbReference type="AlphaFoldDB" id="A0AAE1BAP1"/>
<name>A0AAE1BAP1_9GAST</name>
<organism evidence="1 2">
    <name type="scientific">Elysia crispata</name>
    <name type="common">lettuce slug</name>
    <dbReference type="NCBI Taxonomy" id="231223"/>
    <lineage>
        <taxon>Eukaryota</taxon>
        <taxon>Metazoa</taxon>
        <taxon>Spiralia</taxon>
        <taxon>Lophotrochozoa</taxon>
        <taxon>Mollusca</taxon>
        <taxon>Gastropoda</taxon>
        <taxon>Heterobranchia</taxon>
        <taxon>Euthyneura</taxon>
        <taxon>Panpulmonata</taxon>
        <taxon>Sacoglossa</taxon>
        <taxon>Placobranchoidea</taxon>
        <taxon>Plakobranchidae</taxon>
        <taxon>Elysia</taxon>
    </lineage>
</organism>
<proteinExistence type="predicted"/>
<evidence type="ECO:0000313" key="1">
    <source>
        <dbReference type="EMBL" id="KAK3801921.1"/>
    </source>
</evidence>
<accession>A0AAE1BAP1</accession>
<sequence length="82" mass="9257">MSLTLHAPDEYLDLYQDITDNKRKLFSGLSMLWTGSPPCYLPQEFCPEWEAITAMSPSSDGQRLSVTWIITPTYPGPGRHPV</sequence>
<comment type="caution">
    <text evidence="1">The sequence shown here is derived from an EMBL/GenBank/DDBJ whole genome shotgun (WGS) entry which is preliminary data.</text>
</comment>
<gene>
    <name evidence="1" type="ORF">RRG08_004787</name>
</gene>
<evidence type="ECO:0000313" key="2">
    <source>
        <dbReference type="Proteomes" id="UP001283361"/>
    </source>
</evidence>
<reference evidence="1" key="1">
    <citation type="journal article" date="2023" name="G3 (Bethesda)">
        <title>A reference genome for the long-term kleptoplast-retaining sea slug Elysia crispata morphotype clarki.</title>
        <authorList>
            <person name="Eastman K.E."/>
            <person name="Pendleton A.L."/>
            <person name="Shaikh M.A."/>
            <person name="Suttiyut T."/>
            <person name="Ogas R."/>
            <person name="Tomko P."/>
            <person name="Gavelis G."/>
            <person name="Widhalm J.R."/>
            <person name="Wisecaver J.H."/>
        </authorList>
    </citation>
    <scope>NUCLEOTIDE SEQUENCE</scope>
    <source>
        <strain evidence="1">ECLA1</strain>
    </source>
</reference>
<protein>
    <submittedName>
        <fullName evidence="1">Uncharacterized protein</fullName>
    </submittedName>
</protein>
<dbReference type="EMBL" id="JAWDGP010000274">
    <property type="protein sequence ID" value="KAK3801921.1"/>
    <property type="molecule type" value="Genomic_DNA"/>
</dbReference>
<keyword evidence="2" id="KW-1185">Reference proteome</keyword>
<dbReference type="Proteomes" id="UP001283361">
    <property type="component" value="Unassembled WGS sequence"/>
</dbReference>